<dbReference type="InterPro" id="IPR002491">
    <property type="entry name" value="ABC_transptr_periplasmic_BD"/>
</dbReference>
<evidence type="ECO:0000313" key="2">
    <source>
        <dbReference type="EMBL" id="AKB29555.1"/>
    </source>
</evidence>
<sequence>MQKNSGKSVLLLFILLIVSTLSAGCTDNSSTSQTIQTSEETSTRTLTDALGRTVEIPESVDYVICSGVGSLRYLTYLEAQDKIIGVERSETTNSASNAKPYSLANPQFSTDYPVFGETRGMDDPEKILSLDPLPEVIIKTYSATGFDPVELQEKTGIPVVIVNTGDLADNKEDLYESLRIIGEVVGKEERAEEVISFFDENIADLKERIADIPEEDKPTCYVGGIGRAGGPQGFQSTEPTYPPFLFTNAINVAYGDMDINVADVSKEKIIEWDPEIIFLDLNTIECGEDRSGLRLLQNDESYRQLQAVQSGNVYGVLPFNQYATNFGSVLADSYFAGKTLYPDKFEDVDLENKTIEIYTFLVCKGDEELGREIYNTMINVYGTPAFAKLDI</sequence>
<dbReference type="PANTHER" id="PTHR30535">
    <property type="entry name" value="VITAMIN B12-BINDING PROTEIN"/>
    <property type="match status" value="1"/>
</dbReference>
<dbReference type="Gene3D" id="3.40.50.1980">
    <property type="entry name" value="Nitrogenase molybdenum iron protein domain"/>
    <property type="match status" value="2"/>
</dbReference>
<keyword evidence="3" id="KW-1185">Reference proteome</keyword>
<dbReference type="Pfam" id="PF01497">
    <property type="entry name" value="Peripla_BP_2"/>
    <property type="match status" value="1"/>
</dbReference>
<name>A0A0E3P6W4_9EURY</name>
<dbReference type="PANTHER" id="PTHR30535:SF34">
    <property type="entry name" value="MOLYBDATE-BINDING PROTEIN MOLA"/>
    <property type="match status" value="1"/>
</dbReference>
<dbReference type="PROSITE" id="PS51257">
    <property type="entry name" value="PROKAR_LIPOPROTEIN"/>
    <property type="match status" value="1"/>
</dbReference>
<dbReference type="KEGG" id="msw:MSSIT_2836"/>
<protein>
    <submittedName>
        <fullName evidence="2">Iron(III) dicitrate-binding protein</fullName>
    </submittedName>
</protein>
<dbReference type="InterPro" id="IPR050902">
    <property type="entry name" value="ABC_Transporter_SBP"/>
</dbReference>
<dbReference type="PATRIC" id="fig|1434120.4.peg.3705"/>
<reference evidence="2 3" key="1">
    <citation type="submission" date="2014-07" db="EMBL/GenBank/DDBJ databases">
        <title>Methanogenic archaea and the global carbon cycle.</title>
        <authorList>
            <person name="Henriksen J.R."/>
            <person name="Luke J."/>
            <person name="Reinhart S."/>
            <person name="Benedict M.N."/>
            <person name="Youngblut N.D."/>
            <person name="Metcalf M.E."/>
            <person name="Whitaker R.J."/>
            <person name="Metcalf W.W."/>
        </authorList>
    </citation>
    <scope>NUCLEOTIDE SEQUENCE [LARGE SCALE GENOMIC DNA]</scope>
    <source>
        <strain evidence="2 3">T4/M</strain>
    </source>
</reference>
<proteinExistence type="predicted"/>
<evidence type="ECO:0000259" key="1">
    <source>
        <dbReference type="PROSITE" id="PS50983"/>
    </source>
</evidence>
<dbReference type="GeneID" id="24861737"/>
<dbReference type="AlphaFoldDB" id="A0A0E3P6W4"/>
<dbReference type="EMBL" id="CP009506">
    <property type="protein sequence ID" value="AKB29555.1"/>
    <property type="molecule type" value="Genomic_DNA"/>
</dbReference>
<dbReference type="CDD" id="cd01147">
    <property type="entry name" value="HemV-2"/>
    <property type="match status" value="1"/>
</dbReference>
<evidence type="ECO:0000313" key="3">
    <source>
        <dbReference type="Proteomes" id="UP000033111"/>
    </source>
</evidence>
<gene>
    <name evidence="2" type="ORF">MSSIT_2836</name>
</gene>
<organism evidence="2 3">
    <name type="scientific">Methanosarcina siciliae T4/M</name>
    <dbReference type="NCBI Taxonomy" id="1434120"/>
    <lineage>
        <taxon>Archaea</taxon>
        <taxon>Methanobacteriati</taxon>
        <taxon>Methanobacteriota</taxon>
        <taxon>Stenosarchaea group</taxon>
        <taxon>Methanomicrobia</taxon>
        <taxon>Methanosarcinales</taxon>
        <taxon>Methanosarcinaceae</taxon>
        <taxon>Methanosarcina</taxon>
    </lineage>
</organism>
<feature type="domain" description="Fe/B12 periplasmic-binding" evidence="1">
    <location>
        <begin position="62"/>
        <end position="348"/>
    </location>
</feature>
<dbReference type="PROSITE" id="PS50983">
    <property type="entry name" value="FE_B12_PBP"/>
    <property type="match status" value="1"/>
</dbReference>
<dbReference type="SUPFAM" id="SSF53807">
    <property type="entry name" value="Helical backbone' metal receptor"/>
    <property type="match status" value="1"/>
</dbReference>
<dbReference type="HOGENOM" id="CLU_038034_13_1_2"/>
<dbReference type="Proteomes" id="UP000033111">
    <property type="component" value="Chromosome"/>
</dbReference>
<accession>A0A0E3P6W4</accession>
<dbReference type="RefSeq" id="WP_048173396.1">
    <property type="nucleotide sequence ID" value="NZ_CP009506.1"/>
</dbReference>